<dbReference type="EMBL" id="QDKJ01000002">
    <property type="protein sequence ID" value="PWC14979.1"/>
    <property type="molecule type" value="Genomic_DNA"/>
</dbReference>
<accession>A0A2U1TZZ8</accession>
<dbReference type="InterPro" id="IPR002514">
    <property type="entry name" value="Transposase_8"/>
</dbReference>
<gene>
    <name evidence="1" type="ORF">B4923_02775</name>
</gene>
<dbReference type="AlphaFoldDB" id="A0A2U1TZZ8"/>
<dbReference type="Proteomes" id="UP000245138">
    <property type="component" value="Unassembled WGS sequence"/>
</dbReference>
<sequence>MKQAKSVKKTSRNHYTPEFRQQALALADRIGVAKAARELGLHDSQLYA</sequence>
<dbReference type="GO" id="GO:0006313">
    <property type="term" value="P:DNA transposition"/>
    <property type="evidence" value="ECO:0007669"/>
    <property type="project" value="InterPro"/>
</dbReference>
<dbReference type="OrthoDB" id="9810995at2"/>
<evidence type="ECO:0008006" key="3">
    <source>
        <dbReference type="Google" id="ProtNLM"/>
    </source>
</evidence>
<reference evidence="1 2" key="1">
    <citation type="submission" date="2018-04" db="EMBL/GenBank/DDBJ databases">
        <title>Brenneria corticis sp.nov.</title>
        <authorList>
            <person name="Li Y."/>
        </authorList>
    </citation>
    <scope>NUCLEOTIDE SEQUENCE [LARGE SCALE GENOMIC DNA]</scope>
    <source>
        <strain evidence="1 2">LMG 27715</strain>
    </source>
</reference>
<dbReference type="GO" id="GO:0004803">
    <property type="term" value="F:transposase activity"/>
    <property type="evidence" value="ECO:0007669"/>
    <property type="project" value="InterPro"/>
</dbReference>
<comment type="caution">
    <text evidence="1">The sequence shown here is derived from an EMBL/GenBank/DDBJ whole genome shotgun (WGS) entry which is preliminary data.</text>
</comment>
<organism evidence="1 2">
    <name type="scientific">Brenneria roseae subsp. americana</name>
    <dbReference type="NCBI Taxonomy" id="1508507"/>
    <lineage>
        <taxon>Bacteria</taxon>
        <taxon>Pseudomonadati</taxon>
        <taxon>Pseudomonadota</taxon>
        <taxon>Gammaproteobacteria</taxon>
        <taxon>Enterobacterales</taxon>
        <taxon>Pectobacteriaceae</taxon>
        <taxon>Brenneria</taxon>
    </lineage>
</organism>
<keyword evidence="2" id="KW-1185">Reference proteome</keyword>
<proteinExistence type="predicted"/>
<dbReference type="Pfam" id="PF01527">
    <property type="entry name" value="HTH_Tnp_1"/>
    <property type="match status" value="1"/>
</dbReference>
<protein>
    <recommendedName>
        <fullName evidence="3">IS3 family transposase</fullName>
    </recommendedName>
</protein>
<evidence type="ECO:0000313" key="1">
    <source>
        <dbReference type="EMBL" id="PWC14979.1"/>
    </source>
</evidence>
<name>A0A2U1TZZ8_9GAMM</name>
<dbReference type="GO" id="GO:0003677">
    <property type="term" value="F:DNA binding"/>
    <property type="evidence" value="ECO:0007669"/>
    <property type="project" value="InterPro"/>
</dbReference>
<evidence type="ECO:0000313" key="2">
    <source>
        <dbReference type="Proteomes" id="UP000245138"/>
    </source>
</evidence>